<dbReference type="Pfam" id="PF13649">
    <property type="entry name" value="Methyltransf_25"/>
    <property type="match status" value="1"/>
</dbReference>
<feature type="domain" description="THUMP-like" evidence="2">
    <location>
        <begin position="438"/>
        <end position="508"/>
    </location>
</feature>
<dbReference type="InterPro" id="IPR029063">
    <property type="entry name" value="SAM-dependent_MTases_sf"/>
</dbReference>
<dbReference type="CDD" id="cd02440">
    <property type="entry name" value="AdoMet_MTases"/>
    <property type="match status" value="1"/>
</dbReference>
<accession>A0A3N0E7M6</accession>
<dbReference type="Gene3D" id="3.40.50.150">
    <property type="entry name" value="Vaccinia Virus protein VP39"/>
    <property type="match status" value="1"/>
</dbReference>
<reference evidence="3 4" key="1">
    <citation type="submission" date="2018-11" db="EMBL/GenBank/DDBJ databases">
        <title>The genome draft of YIM 96095.</title>
        <authorList>
            <person name="Tang S.-K."/>
            <person name="Chunyu W.-X."/>
            <person name="Feng Y.-Z."/>
        </authorList>
    </citation>
    <scope>NUCLEOTIDE SEQUENCE [LARGE SCALE GENOMIC DNA]</scope>
    <source>
        <strain evidence="3 4">YIM 96095</strain>
    </source>
</reference>
<keyword evidence="4" id="KW-1185">Reference proteome</keyword>
<evidence type="ECO:0000259" key="2">
    <source>
        <dbReference type="Pfam" id="PF18096"/>
    </source>
</evidence>
<feature type="domain" description="Methyltransferase" evidence="1">
    <location>
        <begin position="216"/>
        <end position="285"/>
    </location>
</feature>
<protein>
    <submittedName>
        <fullName evidence="3">Class I SAM-dependent methyltransferase</fullName>
    </submittedName>
</protein>
<dbReference type="AlphaFoldDB" id="A0A3N0E7M6"/>
<evidence type="ECO:0000259" key="1">
    <source>
        <dbReference type="Pfam" id="PF13649"/>
    </source>
</evidence>
<dbReference type="InterPro" id="IPR041497">
    <property type="entry name" value="Thump-like"/>
</dbReference>
<dbReference type="OrthoDB" id="9810570at2"/>
<dbReference type="Proteomes" id="UP000269198">
    <property type="component" value="Unassembled WGS sequence"/>
</dbReference>
<evidence type="ECO:0000313" key="3">
    <source>
        <dbReference type="EMBL" id="RNL83846.1"/>
    </source>
</evidence>
<evidence type="ECO:0000313" key="4">
    <source>
        <dbReference type="Proteomes" id="UP000269198"/>
    </source>
</evidence>
<dbReference type="GO" id="GO:0008168">
    <property type="term" value="F:methyltransferase activity"/>
    <property type="evidence" value="ECO:0007669"/>
    <property type="project" value="UniProtKB-KW"/>
</dbReference>
<keyword evidence="3" id="KW-0808">Transferase</keyword>
<gene>
    <name evidence="3" type="ORF">EFW17_14695</name>
</gene>
<keyword evidence="3" id="KW-0489">Methyltransferase</keyword>
<sequence>MTRPDAVVCSASRVLTTTRSSSGLSTVLVAVDTVVTSPFRFEFSKRHAYKGATTAACRRGCQTDLVAISTLPWRVPVRNISPAHAARQTTGHGGTTVAISEHTAAFHALLTPPGQRLLDSVDPAEVTNDPLRAASRLRRSPDASDEAFEDLGVPGSDVVQAALTQARLRGRAREKFGEAARRMYFTSTGLEQATRRRVAEYRAGRLAAGLGAGARVADLGCGIGADLLSMAEAGLRVDGVDADPFTVAVASANISARGLTERARAHQADAVELTAAVRDYDAVFSDPARRGARGRVFDPGAYSPPWDTVVALARTAPAACVKTAPGIPHELIPTDAGAEWVSVGGEVKEATLWFGTLDAAERRATLLRGDDAPATLTADPTLGTPDIAAPRRYLYEPDGAVVRAHLVAEAAASLDGALLDPNIAYITSDRLVDTPLCRALEVHEVLPFSLKRLRAALRERRVGTVTIKKRGSAVDVDKLRRDLKPTGPETAVVVLTRIGERPISLLCSEVTGSASGDVGKA</sequence>
<name>A0A3N0E7M6_9ACTN</name>
<dbReference type="Pfam" id="PF18096">
    <property type="entry name" value="Thump_like"/>
    <property type="match status" value="1"/>
</dbReference>
<dbReference type="SUPFAM" id="SSF53335">
    <property type="entry name" value="S-adenosyl-L-methionine-dependent methyltransferases"/>
    <property type="match status" value="1"/>
</dbReference>
<dbReference type="EMBL" id="RJMB01000014">
    <property type="protein sequence ID" value="RNL83846.1"/>
    <property type="molecule type" value="Genomic_DNA"/>
</dbReference>
<organism evidence="3 4">
    <name type="scientific">Halostreptopolyspora alba</name>
    <dbReference type="NCBI Taxonomy" id="2487137"/>
    <lineage>
        <taxon>Bacteria</taxon>
        <taxon>Bacillati</taxon>
        <taxon>Actinomycetota</taxon>
        <taxon>Actinomycetes</taxon>
        <taxon>Streptosporangiales</taxon>
        <taxon>Nocardiopsidaceae</taxon>
        <taxon>Halostreptopolyspora</taxon>
    </lineage>
</organism>
<dbReference type="GO" id="GO:0032259">
    <property type="term" value="P:methylation"/>
    <property type="evidence" value="ECO:0007669"/>
    <property type="project" value="UniProtKB-KW"/>
</dbReference>
<comment type="caution">
    <text evidence="3">The sequence shown here is derived from an EMBL/GenBank/DDBJ whole genome shotgun (WGS) entry which is preliminary data.</text>
</comment>
<dbReference type="InterPro" id="IPR041698">
    <property type="entry name" value="Methyltransf_25"/>
</dbReference>
<proteinExistence type="predicted"/>